<keyword evidence="2" id="KW-0040">ANK repeat</keyword>
<feature type="repeat" description="ANK" evidence="2">
    <location>
        <begin position="1081"/>
        <end position="1113"/>
    </location>
</feature>
<dbReference type="InterPro" id="IPR036770">
    <property type="entry name" value="Ankyrin_rpt-contain_sf"/>
</dbReference>
<dbReference type="SMART" id="SM00248">
    <property type="entry name" value="ANK"/>
    <property type="match status" value="6"/>
</dbReference>
<dbReference type="PANTHER" id="PTHR10039:SF5">
    <property type="entry name" value="NACHT DOMAIN-CONTAINING PROTEIN"/>
    <property type="match status" value="1"/>
</dbReference>
<feature type="repeat" description="ANK" evidence="2">
    <location>
        <begin position="1048"/>
        <end position="1080"/>
    </location>
</feature>
<feature type="repeat" description="ANK" evidence="2">
    <location>
        <begin position="1147"/>
        <end position="1179"/>
    </location>
</feature>
<comment type="caution">
    <text evidence="5">The sequence shown here is derived from an EMBL/GenBank/DDBJ whole genome shotgun (WGS) entry which is preliminary data.</text>
</comment>
<feature type="domain" description="Nephrocystin 3-like N-terminal" evidence="4">
    <location>
        <begin position="405"/>
        <end position="580"/>
    </location>
</feature>
<evidence type="ECO:0000256" key="3">
    <source>
        <dbReference type="SAM" id="MobiDB-lite"/>
    </source>
</evidence>
<reference evidence="5 6" key="1">
    <citation type="submission" date="2016-07" db="EMBL/GenBank/DDBJ databases">
        <title>Pervasive Adenine N6-methylation of Active Genes in Fungi.</title>
        <authorList>
            <consortium name="DOE Joint Genome Institute"/>
            <person name="Mondo S.J."/>
            <person name="Dannebaum R.O."/>
            <person name="Kuo R.C."/>
            <person name="Labutti K."/>
            <person name="Haridas S."/>
            <person name="Kuo A."/>
            <person name="Salamov A."/>
            <person name="Ahrendt S.R."/>
            <person name="Lipzen A."/>
            <person name="Sullivan W."/>
            <person name="Andreopoulos W.B."/>
            <person name="Clum A."/>
            <person name="Lindquist E."/>
            <person name="Daum C."/>
            <person name="Ramamoorthy G.K."/>
            <person name="Gryganskyi A."/>
            <person name="Culley D."/>
            <person name="Magnuson J.K."/>
            <person name="James T.Y."/>
            <person name="O'Malley M.A."/>
            <person name="Stajich J.E."/>
            <person name="Spatafora J.W."/>
            <person name="Visel A."/>
            <person name="Grigoriev I.V."/>
        </authorList>
    </citation>
    <scope>NUCLEOTIDE SEQUENCE [LARGE SCALE GENOMIC DNA]</scope>
    <source>
        <strain evidence="5 6">CBS 129021</strain>
    </source>
</reference>
<dbReference type="Gene3D" id="3.40.50.1580">
    <property type="entry name" value="Nucleoside phosphorylase domain"/>
    <property type="match status" value="1"/>
</dbReference>
<dbReference type="InterPro" id="IPR035994">
    <property type="entry name" value="Nucleoside_phosphorylase_sf"/>
</dbReference>
<dbReference type="Pfam" id="PF12796">
    <property type="entry name" value="Ank_2"/>
    <property type="match status" value="2"/>
</dbReference>
<dbReference type="Pfam" id="PF24883">
    <property type="entry name" value="NPHP3_N"/>
    <property type="match status" value="1"/>
</dbReference>
<accession>A0A1Y2DIV8</accession>
<keyword evidence="6" id="KW-1185">Reference proteome</keyword>
<keyword evidence="1" id="KW-0677">Repeat</keyword>
<dbReference type="PROSITE" id="PS50088">
    <property type="entry name" value="ANK_REPEAT"/>
    <property type="match status" value="5"/>
</dbReference>
<dbReference type="GO" id="GO:0003824">
    <property type="term" value="F:catalytic activity"/>
    <property type="evidence" value="ECO:0007669"/>
    <property type="project" value="InterPro"/>
</dbReference>
<dbReference type="RefSeq" id="XP_040711861.1">
    <property type="nucleotide sequence ID" value="XM_040861042.1"/>
</dbReference>
<gene>
    <name evidence="5" type="ORF">BCR38DRAFT_445802</name>
</gene>
<dbReference type="InterPro" id="IPR002110">
    <property type="entry name" value="Ankyrin_rpt"/>
</dbReference>
<dbReference type="Gene3D" id="1.25.40.20">
    <property type="entry name" value="Ankyrin repeat-containing domain"/>
    <property type="match status" value="1"/>
</dbReference>
<dbReference type="InParanoid" id="A0A1Y2DIV8"/>
<evidence type="ECO:0000313" key="6">
    <source>
        <dbReference type="Proteomes" id="UP000193689"/>
    </source>
</evidence>
<evidence type="ECO:0000313" key="5">
    <source>
        <dbReference type="EMBL" id="ORY59167.1"/>
    </source>
</evidence>
<dbReference type="PROSITE" id="PS50297">
    <property type="entry name" value="ANK_REP_REGION"/>
    <property type="match status" value="4"/>
</dbReference>
<feature type="region of interest" description="Disordered" evidence="3">
    <location>
        <begin position="326"/>
        <end position="347"/>
    </location>
</feature>
<dbReference type="STRING" id="1141098.A0A1Y2DIV8"/>
<dbReference type="Pfam" id="PF13637">
    <property type="entry name" value="Ank_4"/>
    <property type="match status" value="1"/>
</dbReference>
<sequence length="1281" mass="143607">MPTLKPELYTVAWIAPLEIEARAALQLLDHRHDGGFPMSRGDDYVFQAGDICGHNVIIATLPAGQEYGTGSAAALASQVKRFFPNLWFGLLVGVAAGLPDMDRKPQRDIRLGDILVGLPDMDHAGLVAYDLGREMAKDGFQLLRCGQILAHTETVVRSAIGSIKLRAPDDTKTFLPYFEAIKDREHADGTFADPGEDHDHLYRVNDDGTEYLVQRSKRHASKRTRVWYGSIGSGDKLIKNAQIRDQLKRKYGLIGLEMEAAGTMNRIPVGVVRGVCDYADEHKNKTWQPYAAAMAAAYAKAILCEIRAEGLGDASIPAKRKYSCEEETVTGSKPRKRTRSAKEGPTSDLTMIQTSRTEATLEPCNKNGRRIQRLSADQKMLLIESLYFDEIDARQRSIRTAHNKTCKWLLDAPEWRDWLNTKKLEDHHGFLWIKGKPGTGKSTLMEFASSYAFENMDGEMSIIAFFFSARGGELEKTTIGLYRSLLSQLLAQRPELECILELPGIPRGDGPLRPQWTIESLTLLLRHAIKKLGTLPLICFIDALDECDETQIREMISVLESCSKTARSAESRLHICLASRHYPHITIEKGLEITLERQAGHVQDIAQYLCDNLRIRPLKLSAPIRSDIQDKASGVFIWVVLVVGLLNKEYDRGRIHSLRQRLQETPPDLNALFYDIVTRNNQDIREFLLCIQWVLFTSRPLSPRELYFAIITGTEPNELKDCHFTSLVISKEVISNFILDVSKGLVEIVHDDQPIVQFIHESVREFLLREDGMAAIATADTRNRFEGTSHHALTQCCLHYIKTSVAGRPHDPETGAHKPIQTHHHLSESLINTWPFLKYATENILYHAGAAQASGVDQSSFLQGFRLEDWVLQNYLLFASRGIHKGKGDCPNETYLEKLFDNNRGAFSQLATLNTPGLDVGEWRLWTPIIESIASGDQVKFQSHLKARANTLRSEKLHTDPQRQKQTAERNSIVDIGRQSLSSWEASLVFSAAEQGDDELLTLVLAGKNIKMDFRDEHGRTPMMVAQDVRVVEVLIDNGAEINSKSRNGLTPLTQFVLKQNYTVVELLLKRGAEVNGRNERNDTPLFWVAGSGMKQAASVLLDHGASVDMRASDGLTPLAWAARSGNIGVAALLLEKGASAESADNELRTPLMWATQNQRMGCVALLLKKGANPNSADAEGRTPLSWAAAYNYCHILYLLLENGASVVHPDRQGKTPRDWAREGKQMVAEYVLRSWEEARSVQDRDNLFHFILERTIQRRSTTDTIINQRRKKGGSRCGYN</sequence>
<dbReference type="OrthoDB" id="194358at2759"/>
<dbReference type="SUPFAM" id="SSF52540">
    <property type="entry name" value="P-loop containing nucleoside triphosphate hydrolases"/>
    <property type="match status" value="1"/>
</dbReference>
<dbReference type="Proteomes" id="UP000193689">
    <property type="component" value="Unassembled WGS sequence"/>
</dbReference>
<evidence type="ECO:0000256" key="1">
    <source>
        <dbReference type="ARBA" id="ARBA00022737"/>
    </source>
</evidence>
<dbReference type="EMBL" id="MCFJ01000014">
    <property type="protein sequence ID" value="ORY59167.1"/>
    <property type="molecule type" value="Genomic_DNA"/>
</dbReference>
<dbReference type="GeneID" id="63777254"/>
<evidence type="ECO:0000259" key="4">
    <source>
        <dbReference type="Pfam" id="PF24883"/>
    </source>
</evidence>
<name>A0A1Y2DIV8_9PEZI</name>
<feature type="repeat" description="ANK" evidence="2">
    <location>
        <begin position="1114"/>
        <end position="1146"/>
    </location>
</feature>
<dbReference type="InterPro" id="IPR027417">
    <property type="entry name" value="P-loop_NTPase"/>
</dbReference>
<feature type="repeat" description="ANK" evidence="2">
    <location>
        <begin position="1180"/>
        <end position="1212"/>
    </location>
</feature>
<organism evidence="5 6">
    <name type="scientific">Pseudomassariella vexata</name>
    <dbReference type="NCBI Taxonomy" id="1141098"/>
    <lineage>
        <taxon>Eukaryota</taxon>
        <taxon>Fungi</taxon>
        <taxon>Dikarya</taxon>
        <taxon>Ascomycota</taxon>
        <taxon>Pezizomycotina</taxon>
        <taxon>Sordariomycetes</taxon>
        <taxon>Xylariomycetidae</taxon>
        <taxon>Amphisphaeriales</taxon>
        <taxon>Pseudomassariaceae</taxon>
        <taxon>Pseudomassariella</taxon>
    </lineage>
</organism>
<protein>
    <recommendedName>
        <fullName evidence="4">Nephrocystin 3-like N-terminal domain-containing protein</fullName>
    </recommendedName>
</protein>
<dbReference type="Gene3D" id="3.40.50.300">
    <property type="entry name" value="P-loop containing nucleotide triphosphate hydrolases"/>
    <property type="match status" value="1"/>
</dbReference>
<dbReference type="PANTHER" id="PTHR10039">
    <property type="entry name" value="AMELOGENIN"/>
    <property type="match status" value="1"/>
</dbReference>
<dbReference type="SUPFAM" id="SSF53167">
    <property type="entry name" value="Purine and uridine phosphorylases"/>
    <property type="match status" value="1"/>
</dbReference>
<dbReference type="InterPro" id="IPR056884">
    <property type="entry name" value="NPHP3-like_N"/>
</dbReference>
<dbReference type="SUPFAM" id="SSF48403">
    <property type="entry name" value="Ankyrin repeat"/>
    <property type="match status" value="1"/>
</dbReference>
<proteinExistence type="predicted"/>
<evidence type="ECO:0000256" key="2">
    <source>
        <dbReference type="PROSITE-ProRule" id="PRU00023"/>
    </source>
</evidence>
<dbReference type="GO" id="GO:0009116">
    <property type="term" value="P:nucleoside metabolic process"/>
    <property type="evidence" value="ECO:0007669"/>
    <property type="project" value="InterPro"/>
</dbReference>